<comment type="caution">
    <text evidence="2">The sequence shown here is derived from an EMBL/GenBank/DDBJ whole genome shotgun (WGS) entry which is preliminary data.</text>
</comment>
<keyword evidence="1" id="KW-1133">Transmembrane helix</keyword>
<reference evidence="2 3" key="1">
    <citation type="submission" date="2020-02" db="EMBL/GenBank/DDBJ databases">
        <title>Bacillus aquiflavi sp. nov., isolated from yellow water of strong flavor Chinese baijiu in Yibin region of China.</title>
        <authorList>
            <person name="Xie J."/>
        </authorList>
    </citation>
    <scope>NUCLEOTIDE SEQUENCE [LARGE SCALE GENOMIC DNA]</scope>
    <source>
        <strain evidence="2 3">SA4</strain>
    </source>
</reference>
<feature type="transmembrane region" description="Helical" evidence="1">
    <location>
        <begin position="21"/>
        <end position="41"/>
    </location>
</feature>
<dbReference type="Proteomes" id="UP000481043">
    <property type="component" value="Unassembled WGS sequence"/>
</dbReference>
<dbReference type="EMBL" id="JAAIWM010000005">
    <property type="protein sequence ID" value="NEY73051.1"/>
    <property type="molecule type" value="Genomic_DNA"/>
</dbReference>
<accession>A0A6M0Q9K9</accession>
<evidence type="ECO:0008006" key="4">
    <source>
        <dbReference type="Google" id="ProtNLM"/>
    </source>
</evidence>
<keyword evidence="1" id="KW-0812">Transmembrane</keyword>
<keyword evidence="1" id="KW-0472">Membrane</keyword>
<evidence type="ECO:0000313" key="3">
    <source>
        <dbReference type="Proteomes" id="UP000481043"/>
    </source>
</evidence>
<keyword evidence="3" id="KW-1185">Reference proteome</keyword>
<dbReference type="AlphaFoldDB" id="A0A6M0Q9K9"/>
<dbReference type="RefSeq" id="WP_163180515.1">
    <property type="nucleotide sequence ID" value="NZ_JAAIWM010000005.1"/>
</dbReference>
<protein>
    <recommendedName>
        <fullName evidence="4">PilN domain-containing protein</fullName>
    </recommendedName>
</protein>
<evidence type="ECO:0000256" key="1">
    <source>
        <dbReference type="SAM" id="Phobius"/>
    </source>
</evidence>
<sequence length="184" mass="21082">MNVSIDLLPQSKSIRINRYPLILVAGIAVLGITIYSIFSYINVKSSIKSLEEAIVLETQYKDQLQTEYTNRITGITEYNFVDKYTKTNNLMSNIYKNPTELQDNVYKLLTTNAKVKTYTYDNNGNLLITANFPSKTDVAIFVNRLFFAEFVTDVEVNTILVDKEQELYESQFTITLVSLEGEQQ</sequence>
<name>A0A6M0Q9K9_9BACI</name>
<gene>
    <name evidence="2" type="ORF">G4D63_15035</name>
</gene>
<organism evidence="2 3">
    <name type="scientific">Bacillus mesophilus</name>
    <dbReference type="NCBI Taxonomy" id="1808955"/>
    <lineage>
        <taxon>Bacteria</taxon>
        <taxon>Bacillati</taxon>
        <taxon>Bacillota</taxon>
        <taxon>Bacilli</taxon>
        <taxon>Bacillales</taxon>
        <taxon>Bacillaceae</taxon>
        <taxon>Bacillus</taxon>
    </lineage>
</organism>
<proteinExistence type="predicted"/>
<evidence type="ECO:0000313" key="2">
    <source>
        <dbReference type="EMBL" id="NEY73051.1"/>
    </source>
</evidence>